<dbReference type="PANTHER" id="PTHR33322:SF4">
    <property type="entry name" value="BAG DOMAIN CONTAINING PROTEIN, EXPRESSED"/>
    <property type="match status" value="1"/>
</dbReference>
<dbReference type="Gene3D" id="1.20.58.120">
    <property type="entry name" value="BAG domain"/>
    <property type="match status" value="1"/>
</dbReference>
<dbReference type="EMBL" id="JBFOLJ010000001">
    <property type="protein sequence ID" value="KAL2560041.1"/>
    <property type="molecule type" value="Genomic_DNA"/>
</dbReference>
<evidence type="ECO:0000259" key="4">
    <source>
        <dbReference type="PROSITE" id="PS51035"/>
    </source>
</evidence>
<evidence type="ECO:0000256" key="2">
    <source>
        <dbReference type="ARBA" id="ARBA00023186"/>
    </source>
</evidence>
<evidence type="ECO:0000313" key="5">
    <source>
        <dbReference type="EMBL" id="KAL2560041.1"/>
    </source>
</evidence>
<evidence type="ECO:0000313" key="6">
    <source>
        <dbReference type="Proteomes" id="UP001604277"/>
    </source>
</evidence>
<reference evidence="6" key="1">
    <citation type="submission" date="2024-07" db="EMBL/GenBank/DDBJ databases">
        <title>Two chromosome-level genome assemblies of Korean endemic species Abeliophyllum distichum and Forsythia ovata (Oleaceae).</title>
        <authorList>
            <person name="Jang H."/>
        </authorList>
    </citation>
    <scope>NUCLEOTIDE SEQUENCE [LARGE SCALE GENOMIC DNA]</scope>
</reference>
<evidence type="ECO:0000256" key="1">
    <source>
        <dbReference type="ARBA" id="ARBA00022860"/>
    </source>
</evidence>
<keyword evidence="2" id="KW-0143">Chaperone</keyword>
<dbReference type="SUPFAM" id="SSF63491">
    <property type="entry name" value="BAG domain"/>
    <property type="match status" value="1"/>
</dbReference>
<dbReference type="Pfam" id="PF00612">
    <property type="entry name" value="IQ"/>
    <property type="match status" value="1"/>
</dbReference>
<evidence type="ECO:0000256" key="3">
    <source>
        <dbReference type="SAM" id="MobiDB-lite"/>
    </source>
</evidence>
<organism evidence="5 6">
    <name type="scientific">Forsythia ovata</name>
    <dbReference type="NCBI Taxonomy" id="205694"/>
    <lineage>
        <taxon>Eukaryota</taxon>
        <taxon>Viridiplantae</taxon>
        <taxon>Streptophyta</taxon>
        <taxon>Embryophyta</taxon>
        <taxon>Tracheophyta</taxon>
        <taxon>Spermatophyta</taxon>
        <taxon>Magnoliopsida</taxon>
        <taxon>eudicotyledons</taxon>
        <taxon>Gunneridae</taxon>
        <taxon>Pentapetalae</taxon>
        <taxon>asterids</taxon>
        <taxon>lamiids</taxon>
        <taxon>Lamiales</taxon>
        <taxon>Oleaceae</taxon>
        <taxon>Forsythieae</taxon>
        <taxon>Forsythia</taxon>
    </lineage>
</organism>
<keyword evidence="1" id="KW-0112">Calmodulin-binding</keyword>
<protein>
    <submittedName>
        <fullName evidence="5">BAG domain-containing protein</fullName>
    </submittedName>
</protein>
<dbReference type="SMART" id="SM00015">
    <property type="entry name" value="IQ"/>
    <property type="match status" value="1"/>
</dbReference>
<feature type="region of interest" description="Disordered" evidence="3">
    <location>
        <begin position="259"/>
        <end position="316"/>
    </location>
</feature>
<name>A0ABD1XDJ6_9LAMI</name>
<dbReference type="CDD" id="cd23767">
    <property type="entry name" value="IQCD"/>
    <property type="match status" value="1"/>
</dbReference>
<comment type="caution">
    <text evidence="5">The sequence shown here is derived from an EMBL/GenBank/DDBJ whole genome shotgun (WGS) entry which is preliminary data.</text>
</comment>
<accession>A0ABD1XDJ6</accession>
<dbReference type="InterPro" id="IPR036533">
    <property type="entry name" value="BAG_dom_sf"/>
</dbReference>
<dbReference type="GO" id="GO:0005516">
    <property type="term" value="F:calmodulin binding"/>
    <property type="evidence" value="ECO:0007669"/>
    <property type="project" value="UniProtKB-KW"/>
</dbReference>
<feature type="region of interest" description="Disordered" evidence="3">
    <location>
        <begin position="374"/>
        <end position="393"/>
    </location>
</feature>
<keyword evidence="6" id="KW-1185">Reference proteome</keyword>
<sequence length="454" mass="50721">MGLVVASSLGSAVGGVVVASSGMLGWLHSLRWGWWLLRRRLPADGSEFEIGSVVVKELLGDRDNMRNMEDAFVLHQPLRRQYTRSPSVSGIPVHSAEPPRPAHPIQRPPVETSTPKVVQIPVHFVGSESTRSASALKIQKVFRGFLVRKSVKKIKDVKVQVDGIEERLLKSEVVELIKRDEKERLKMNESLMALLFKLDSVRGVDLGVRDFRKAVIRKAIALQEKIDAAASVNSENVSEINEVDYQALEIMDCAGNSDTFSEKSMEGSVETDLEKSGNENTDNLDVPTEHSHKLEDSAENLGNSTENSDNLEIPTDYSDKLEDLNSADQTGECMFEQCVETEDKAMECLENCRAMEAIDIGVDHEVKVDEESCTDNRVEEEGKVEEAGSTDGKSDRELLEKMMVENAKMMDMMTQLSGKNEKQTQMLNALTRRVELLEKAFVCDILRRKKKHSA</sequence>
<dbReference type="Pfam" id="PF02179">
    <property type="entry name" value="BAG"/>
    <property type="match status" value="1"/>
</dbReference>
<dbReference type="SMART" id="SM00264">
    <property type="entry name" value="BAG"/>
    <property type="match status" value="1"/>
</dbReference>
<dbReference type="InterPro" id="IPR003103">
    <property type="entry name" value="BAG_domain"/>
</dbReference>
<gene>
    <name evidence="5" type="ORF">Fot_04780</name>
</gene>
<proteinExistence type="predicted"/>
<dbReference type="PROSITE" id="PS50096">
    <property type="entry name" value="IQ"/>
    <property type="match status" value="1"/>
</dbReference>
<dbReference type="PROSITE" id="PS51035">
    <property type="entry name" value="BAG"/>
    <property type="match status" value="1"/>
</dbReference>
<dbReference type="InterPro" id="IPR040400">
    <property type="entry name" value="BAG5/6/7/8"/>
</dbReference>
<feature type="compositionally biased region" description="Polar residues" evidence="3">
    <location>
        <begin position="300"/>
        <end position="310"/>
    </location>
</feature>
<dbReference type="PANTHER" id="PTHR33322">
    <property type="entry name" value="BAG DOMAIN CONTAINING PROTEIN, EXPRESSED"/>
    <property type="match status" value="1"/>
</dbReference>
<dbReference type="AlphaFoldDB" id="A0ABD1XDJ6"/>
<feature type="domain" description="BAG" evidence="4">
    <location>
        <begin position="153"/>
        <end position="230"/>
    </location>
</feature>
<dbReference type="InterPro" id="IPR000048">
    <property type="entry name" value="IQ_motif_EF-hand-BS"/>
</dbReference>
<feature type="compositionally biased region" description="Basic and acidic residues" evidence="3">
    <location>
        <begin position="287"/>
        <end position="296"/>
    </location>
</feature>
<feature type="region of interest" description="Disordered" evidence="3">
    <location>
        <begin position="87"/>
        <end position="112"/>
    </location>
</feature>
<dbReference type="Proteomes" id="UP001604277">
    <property type="component" value="Unassembled WGS sequence"/>
</dbReference>